<evidence type="ECO:0000313" key="2">
    <source>
        <dbReference type="Proteomes" id="UP001565243"/>
    </source>
</evidence>
<keyword evidence="2" id="KW-1185">Reference proteome</keyword>
<gene>
    <name evidence="1" type="ORF">AB6T85_11785</name>
</gene>
<reference evidence="1 2" key="1">
    <citation type="submission" date="2024-07" db="EMBL/GenBank/DDBJ databases">
        <authorList>
            <person name="Hebao G."/>
        </authorList>
    </citation>
    <scope>NUCLEOTIDE SEQUENCE [LARGE SCALE GENOMIC DNA]</scope>
    <source>
        <strain evidence="1 2">ACCC 02193</strain>
    </source>
</reference>
<dbReference type="EMBL" id="JBGFFX010000006">
    <property type="protein sequence ID" value="MEY8771103.1"/>
    <property type="molecule type" value="Genomic_DNA"/>
</dbReference>
<proteinExistence type="predicted"/>
<accession>A0ABV4E862</accession>
<protein>
    <submittedName>
        <fullName evidence="1">Uncharacterized protein</fullName>
    </submittedName>
</protein>
<dbReference type="RefSeq" id="WP_253460152.1">
    <property type="nucleotide sequence ID" value="NZ_JBGFFX010000006.1"/>
</dbReference>
<comment type="caution">
    <text evidence="1">The sequence shown here is derived from an EMBL/GenBank/DDBJ whole genome shotgun (WGS) entry which is preliminary data.</text>
</comment>
<sequence length="67" mass="7590">MGIISNNPLIDVIMYQASLSKQALTTALPDACPAWQNPTGYAGFDLKEDYLLTPLRAFFRQQKETRR</sequence>
<evidence type="ECO:0000313" key="1">
    <source>
        <dbReference type="EMBL" id="MEY8771103.1"/>
    </source>
</evidence>
<organism evidence="1 2">
    <name type="scientific">Erwinia aeris</name>
    <dbReference type="NCBI Taxonomy" id="3239803"/>
    <lineage>
        <taxon>Bacteria</taxon>
        <taxon>Pseudomonadati</taxon>
        <taxon>Pseudomonadota</taxon>
        <taxon>Gammaproteobacteria</taxon>
        <taxon>Enterobacterales</taxon>
        <taxon>Erwiniaceae</taxon>
        <taxon>Erwinia</taxon>
    </lineage>
</organism>
<dbReference type="Proteomes" id="UP001565243">
    <property type="component" value="Unassembled WGS sequence"/>
</dbReference>
<name>A0ABV4E862_9GAMM</name>